<reference evidence="2 3" key="1">
    <citation type="journal article" date="2019" name="Int. J. Syst. Evol. Microbiol.">
        <title>The Global Catalogue of Microorganisms (GCM) 10K type strain sequencing project: providing services to taxonomists for standard genome sequencing and annotation.</title>
        <authorList>
            <consortium name="The Broad Institute Genomics Platform"/>
            <consortium name="The Broad Institute Genome Sequencing Center for Infectious Disease"/>
            <person name="Wu L."/>
            <person name="Ma J."/>
        </authorList>
    </citation>
    <scope>NUCLEOTIDE SEQUENCE [LARGE SCALE GENOMIC DNA]</scope>
    <source>
        <strain evidence="2 3">CGMCC 1.15824</strain>
    </source>
</reference>
<gene>
    <name evidence="2" type="ORF">ACFPFO_11790</name>
</gene>
<name>A0ABD5QFS9_9EURY</name>
<sequence>MTTIRSALLVLAVLSVVVASAGSIAVADGDDGTDEPAGAERPMGTELSTFLQSSTADAGAAVTTGMFLAGYENGDADRREAAVAERTAELEAKLSTLRDEHDRLSDRTNASSIADRPEAASLAYTAQLTRLEAEIETLERAIDELAPRADEVGIESESVAELRTGAAELAESNRTDAGIATGTS</sequence>
<dbReference type="Proteomes" id="UP001595925">
    <property type="component" value="Unassembled WGS sequence"/>
</dbReference>
<dbReference type="AlphaFoldDB" id="A0ABD5QFS9"/>
<feature type="coiled-coil region" evidence="1">
    <location>
        <begin position="87"/>
        <end position="148"/>
    </location>
</feature>
<keyword evidence="3" id="KW-1185">Reference proteome</keyword>
<accession>A0ABD5QFS9</accession>
<organism evidence="2 3">
    <name type="scientific">Saliphagus infecundisoli</name>
    <dbReference type="NCBI Taxonomy" id="1849069"/>
    <lineage>
        <taxon>Archaea</taxon>
        <taxon>Methanobacteriati</taxon>
        <taxon>Methanobacteriota</taxon>
        <taxon>Stenosarchaea group</taxon>
        <taxon>Halobacteria</taxon>
        <taxon>Halobacteriales</taxon>
        <taxon>Natrialbaceae</taxon>
        <taxon>Saliphagus</taxon>
    </lineage>
</organism>
<protein>
    <submittedName>
        <fullName evidence="2">Uncharacterized protein</fullName>
    </submittedName>
</protein>
<dbReference type="EMBL" id="JBHSJG010000036">
    <property type="protein sequence ID" value="MFC4988427.1"/>
    <property type="molecule type" value="Genomic_DNA"/>
</dbReference>
<evidence type="ECO:0000313" key="3">
    <source>
        <dbReference type="Proteomes" id="UP001595925"/>
    </source>
</evidence>
<keyword evidence="1" id="KW-0175">Coiled coil</keyword>
<proteinExistence type="predicted"/>
<dbReference type="RefSeq" id="WP_114575860.1">
    <property type="nucleotide sequence ID" value="NZ_JAIVEF010000001.1"/>
</dbReference>
<evidence type="ECO:0000313" key="2">
    <source>
        <dbReference type="EMBL" id="MFC4988427.1"/>
    </source>
</evidence>
<evidence type="ECO:0000256" key="1">
    <source>
        <dbReference type="SAM" id="Coils"/>
    </source>
</evidence>
<comment type="caution">
    <text evidence="2">The sequence shown here is derived from an EMBL/GenBank/DDBJ whole genome shotgun (WGS) entry which is preliminary data.</text>
</comment>